<gene>
    <name evidence="1" type="ORF">JEQ12_002389</name>
</gene>
<dbReference type="Proteomes" id="UP000664991">
    <property type="component" value="Unassembled WGS sequence"/>
</dbReference>
<protein>
    <submittedName>
        <fullName evidence="1">Uncharacterized protein</fullName>
    </submittedName>
</protein>
<sequence length="326" mass="36233">MLNSPGSYGNHRGLALLVSAVSTEPIVEVESECRSEAAVWSGHVFVNAVCASPGSHHTVHVMTFDCDGDAACWVSLHQIYRCQAKGQLDRSGLEYPLGCSFPYTNLRKRTFLSSTCPPTRRFVSLFLENRITLEVERSARRFFSHLSLLADEALPSVWRGRTEDFFQRSSPSRCLGQFLIHESDEQNYILIMLLELQMIQKDIDQSLEEGSCGVTPAPVLFRPVLSVVWPVSNLEIRQLGITESQAESLLALFVLGNKHVEYKLPDQGSNLRPLHCSEEELASLLRAPVPSGLLGLVNSRHDFAACCIPFWTQSEQGSIQLCAAVL</sequence>
<organism evidence="1 2">
    <name type="scientific">Ovis aries</name>
    <name type="common">Sheep</name>
    <dbReference type="NCBI Taxonomy" id="9940"/>
    <lineage>
        <taxon>Eukaryota</taxon>
        <taxon>Metazoa</taxon>
        <taxon>Chordata</taxon>
        <taxon>Craniata</taxon>
        <taxon>Vertebrata</taxon>
        <taxon>Euteleostomi</taxon>
        <taxon>Mammalia</taxon>
        <taxon>Eutheria</taxon>
        <taxon>Laurasiatheria</taxon>
        <taxon>Artiodactyla</taxon>
        <taxon>Ruminantia</taxon>
        <taxon>Pecora</taxon>
        <taxon>Bovidae</taxon>
        <taxon>Caprinae</taxon>
        <taxon>Ovis</taxon>
    </lineage>
</organism>
<accession>A0A836A7J1</accession>
<proteinExistence type="predicted"/>
<dbReference type="EMBL" id="JAEMGP010000011">
    <property type="protein sequence ID" value="KAG5202806.1"/>
    <property type="molecule type" value="Genomic_DNA"/>
</dbReference>
<comment type="caution">
    <text evidence="1">The sequence shown here is derived from an EMBL/GenBank/DDBJ whole genome shotgun (WGS) entry which is preliminary data.</text>
</comment>
<evidence type="ECO:0000313" key="2">
    <source>
        <dbReference type="Proteomes" id="UP000664991"/>
    </source>
</evidence>
<dbReference type="AlphaFoldDB" id="A0A836A7J1"/>
<evidence type="ECO:0000313" key="1">
    <source>
        <dbReference type="EMBL" id="KAG5202806.1"/>
    </source>
</evidence>
<reference evidence="1 2" key="1">
    <citation type="submission" date="2020-12" db="EMBL/GenBank/DDBJ databases">
        <title>De novo assembly of Tibetan sheep genome.</title>
        <authorList>
            <person name="Li X."/>
        </authorList>
    </citation>
    <scope>NUCLEOTIDE SEQUENCE [LARGE SCALE GENOMIC DNA]</scope>
    <source>
        <tissue evidence="1">Heart</tissue>
    </source>
</reference>
<name>A0A836A7J1_SHEEP</name>